<evidence type="ECO:0000313" key="2">
    <source>
        <dbReference type="Proteomes" id="UP001557484"/>
    </source>
</evidence>
<dbReference type="Gene3D" id="3.40.50.300">
    <property type="entry name" value="P-loop containing nucleotide triphosphate hydrolases"/>
    <property type="match status" value="1"/>
</dbReference>
<dbReference type="EMBL" id="JBFRYB010000001">
    <property type="protein sequence ID" value="MEX1665015.1"/>
    <property type="molecule type" value="Genomic_DNA"/>
</dbReference>
<dbReference type="Proteomes" id="UP001557484">
    <property type="component" value="Unassembled WGS sequence"/>
</dbReference>
<dbReference type="InterPro" id="IPR027417">
    <property type="entry name" value="P-loop_NTPase"/>
</dbReference>
<sequence>MNQRSFSLDLVALRLGDLVRRLVGLVAPRRVVTLHHLACSGGTIMTKCLATMPGALVLSEIHPERAAQPAFHALSQLQRGYGDLLKPRYQRLIRGHFRREIVLAHGTARSLGRQLIVRDHTHVDFAWRRARRSALFDTLLGEFRVTPIVTVRDPREVWLSLRREGWFDGTPDDLCQAQLALLDAFPGAPVFRYEDFTSDPLGVMRAICDAASVPYVEGFEERLSAVTHLTGDSGRKGETIEARQPKLLSEGDRLAFESSAAFNTLVERQGLIL</sequence>
<accession>A0ABV3TUV0</accession>
<protein>
    <recommendedName>
        <fullName evidence="3">Sulfotransferase family protein</fullName>
    </recommendedName>
</protein>
<evidence type="ECO:0000313" key="1">
    <source>
        <dbReference type="EMBL" id="MEX1665015.1"/>
    </source>
</evidence>
<organism evidence="1 2">
    <name type="scientific">Zhongshania arctica</name>
    <dbReference type="NCBI Taxonomy" id="3238302"/>
    <lineage>
        <taxon>Bacteria</taxon>
        <taxon>Pseudomonadati</taxon>
        <taxon>Pseudomonadota</taxon>
        <taxon>Gammaproteobacteria</taxon>
        <taxon>Cellvibrionales</taxon>
        <taxon>Spongiibacteraceae</taxon>
        <taxon>Zhongshania</taxon>
    </lineage>
</organism>
<reference evidence="1 2" key="1">
    <citation type="journal article" date="2011" name="Int. J. Syst. Evol. Microbiol.">
        <title>Zhongshania antarctica gen. nov., sp. nov. and Zhongshania guokunii sp. nov., gammaproteobacteria respectively isolated from coastal attached (fast) ice and surface seawater of the Antarctic.</title>
        <authorList>
            <person name="Li H.J."/>
            <person name="Zhang X.Y."/>
            <person name="Chen C.X."/>
            <person name="Zhang Y.J."/>
            <person name="Gao Z.M."/>
            <person name="Yu Y."/>
            <person name="Chen X.L."/>
            <person name="Chen B."/>
            <person name="Zhang Y.Z."/>
        </authorList>
    </citation>
    <scope>NUCLEOTIDE SEQUENCE [LARGE SCALE GENOMIC DNA]</scope>
    <source>
        <strain evidence="1 2">R06B22</strain>
    </source>
</reference>
<comment type="caution">
    <text evidence="1">The sequence shown here is derived from an EMBL/GenBank/DDBJ whole genome shotgun (WGS) entry which is preliminary data.</text>
</comment>
<name>A0ABV3TUV0_9GAMM</name>
<dbReference type="RefSeq" id="WP_368375126.1">
    <property type="nucleotide sequence ID" value="NZ_JBFRYB010000001.1"/>
</dbReference>
<dbReference type="SUPFAM" id="SSF52540">
    <property type="entry name" value="P-loop containing nucleoside triphosphate hydrolases"/>
    <property type="match status" value="1"/>
</dbReference>
<proteinExistence type="predicted"/>
<keyword evidence="2" id="KW-1185">Reference proteome</keyword>
<gene>
    <name evidence="1" type="ORF">AB4875_05920</name>
</gene>
<evidence type="ECO:0008006" key="3">
    <source>
        <dbReference type="Google" id="ProtNLM"/>
    </source>
</evidence>